<protein>
    <recommendedName>
        <fullName evidence="1">CRISPR-associated protein Cas6 C-terminal domain-containing protein</fullName>
    </recommendedName>
</protein>
<dbReference type="InterPro" id="IPR019267">
    <property type="entry name" value="CRISPR-assoc_Cas6_C"/>
</dbReference>
<sequence>MLAETTASRLTFAEYRFLFRAVDVIDFPEFTGSLWRGAFGHALRHLHCCGQEPHTDDCLYARIFEPQMPEVREDAGILKTIATFPVPYVFRVQRQQARRLNPGDWFSVKLLLVAHANHYVRPIIEAMQLAGQGGLGKGYGRAMLQEVVQLPVSGNASVIYADDIFFRAAPLEAVICPEPATSARIHFITPVNLGDHGDSFVVERFLMGVVRRVSLLHQFYTDAPLAADFSELKHQAPHIRHKANVWSGGWQRYSSRQQREQPVRGWLGDIFLQGGNLADFWSYLYLGQWLHTGKSTNMGLGRYELQRVLLDT</sequence>
<reference evidence="2 3" key="1">
    <citation type="submission" date="2017-01" db="EMBL/GenBank/DDBJ databases">
        <title>Novel large sulfur bacteria in the metagenomes of groundwater-fed chemosynthetic microbial mats in the Lake Huron basin.</title>
        <authorList>
            <person name="Sharrar A.M."/>
            <person name="Flood B.E."/>
            <person name="Bailey J.V."/>
            <person name="Jones D.S."/>
            <person name="Biddanda B."/>
            <person name="Ruberg S.A."/>
            <person name="Marcus D.N."/>
            <person name="Dick G.J."/>
        </authorList>
    </citation>
    <scope>NUCLEOTIDE SEQUENCE [LARGE SCALE GENOMIC DNA]</scope>
    <source>
        <strain evidence="2">A8</strain>
    </source>
</reference>
<evidence type="ECO:0000313" key="2">
    <source>
        <dbReference type="EMBL" id="OQX03359.1"/>
    </source>
</evidence>
<evidence type="ECO:0000259" key="1">
    <source>
        <dbReference type="Pfam" id="PF10040"/>
    </source>
</evidence>
<dbReference type="Proteomes" id="UP000192491">
    <property type="component" value="Unassembled WGS sequence"/>
</dbReference>
<gene>
    <name evidence="2" type="ORF">BWK73_39760</name>
</gene>
<dbReference type="AlphaFoldDB" id="A0A1Y1QDQ1"/>
<feature type="domain" description="CRISPR-associated protein Cas6 C-terminal" evidence="1">
    <location>
        <begin position="185"/>
        <end position="303"/>
    </location>
</feature>
<organism evidence="2 3">
    <name type="scientific">Thiothrix lacustris</name>
    <dbReference type="NCBI Taxonomy" id="525917"/>
    <lineage>
        <taxon>Bacteria</taxon>
        <taxon>Pseudomonadati</taxon>
        <taxon>Pseudomonadota</taxon>
        <taxon>Gammaproteobacteria</taxon>
        <taxon>Thiotrichales</taxon>
        <taxon>Thiotrichaceae</taxon>
        <taxon>Thiothrix</taxon>
    </lineage>
</organism>
<name>A0A1Y1QDQ1_9GAMM</name>
<dbReference type="Pfam" id="PF10040">
    <property type="entry name" value="CRISPR_Cas6"/>
    <property type="match status" value="1"/>
</dbReference>
<dbReference type="EMBL" id="MTEJ01000413">
    <property type="protein sequence ID" value="OQX03359.1"/>
    <property type="molecule type" value="Genomic_DNA"/>
</dbReference>
<accession>A0A1Y1QDQ1</accession>
<evidence type="ECO:0000313" key="3">
    <source>
        <dbReference type="Proteomes" id="UP000192491"/>
    </source>
</evidence>
<proteinExistence type="predicted"/>
<comment type="caution">
    <text evidence="2">The sequence shown here is derived from an EMBL/GenBank/DDBJ whole genome shotgun (WGS) entry which is preliminary data.</text>
</comment>